<accession>A0AAU7VM48</accession>
<feature type="coiled-coil region" evidence="1">
    <location>
        <begin position="93"/>
        <end position="154"/>
    </location>
</feature>
<evidence type="ECO:0000256" key="1">
    <source>
        <dbReference type="SAM" id="Coils"/>
    </source>
</evidence>
<evidence type="ECO:0000313" key="2">
    <source>
        <dbReference type="EMBL" id="XBX75125.1"/>
    </source>
</evidence>
<reference evidence="2" key="2">
    <citation type="submission" date="2024-06" db="EMBL/GenBank/DDBJ databases">
        <authorList>
            <person name="Petrova K.O."/>
            <person name="Toshchakov S.V."/>
            <person name="Boltjanskaja Y.V."/>
            <person name="Kevbrin V."/>
        </authorList>
    </citation>
    <scope>NUCLEOTIDE SEQUENCE</scope>
    <source>
        <strain evidence="2">Z-910T</strain>
    </source>
</reference>
<gene>
    <name evidence="2" type="ORF">PRVXT_000231</name>
</gene>
<name>A0AAU7VM48_9FIRM</name>
<evidence type="ECO:0008006" key="3">
    <source>
        <dbReference type="Google" id="ProtNLM"/>
    </source>
</evidence>
<dbReference type="InterPro" id="IPR009057">
    <property type="entry name" value="Homeodomain-like_sf"/>
</dbReference>
<reference evidence="2" key="1">
    <citation type="journal article" date="2013" name="Extremophiles">
        <title>Proteinivorax tanatarense gen. nov., sp. nov., an anaerobic, haloalkaliphilic, proteolytic bacterium isolated from a decaying algal bloom, and proposal of Proteinivoraceae fam. nov.</title>
        <authorList>
            <person name="Kevbrin V."/>
            <person name="Boltyanskaya Y."/>
            <person name="Zhilina T."/>
            <person name="Kolganova T."/>
            <person name="Lavrentjeva E."/>
            <person name="Kuznetsov B."/>
        </authorList>
    </citation>
    <scope>NUCLEOTIDE SEQUENCE</scope>
    <source>
        <strain evidence="2">Z-910T</strain>
    </source>
</reference>
<dbReference type="RefSeq" id="WP_350343872.1">
    <property type="nucleotide sequence ID" value="NZ_CP158367.1"/>
</dbReference>
<organism evidence="2">
    <name type="scientific">Proteinivorax tanatarense</name>
    <dbReference type="NCBI Taxonomy" id="1260629"/>
    <lineage>
        <taxon>Bacteria</taxon>
        <taxon>Bacillati</taxon>
        <taxon>Bacillota</taxon>
        <taxon>Clostridia</taxon>
        <taxon>Eubacteriales</taxon>
        <taxon>Proteinivoracaceae</taxon>
        <taxon>Proteinivorax</taxon>
    </lineage>
</organism>
<keyword evidence="1" id="KW-0175">Coiled coil</keyword>
<dbReference type="EMBL" id="CP158367">
    <property type="protein sequence ID" value="XBX75125.1"/>
    <property type="molecule type" value="Genomic_DNA"/>
</dbReference>
<sequence length="165" mass="19526">MRKLTKKEKELLSIHHLQNNKGRWTKEEEEFLFEKVNELKNKMSIKEAFAFVGKTLNRGSQAVQGRYYRINKKFKMGNDGIEFENEGKDNHIIKALQNTERNIVKAIKDAEKNVIKASIFEERDETVDHSMESIKRIENESKRIRKTLDEIDEDVSAWKSKWGKR</sequence>
<dbReference type="SUPFAM" id="SSF46689">
    <property type="entry name" value="Homeodomain-like"/>
    <property type="match status" value="1"/>
</dbReference>
<dbReference type="AlphaFoldDB" id="A0AAU7VM48"/>
<protein>
    <recommendedName>
        <fullName evidence="3">Myb-like domain-containing protein</fullName>
    </recommendedName>
</protein>
<proteinExistence type="predicted"/>